<feature type="transmembrane region" description="Helical" evidence="14">
    <location>
        <begin position="549"/>
        <end position="571"/>
    </location>
</feature>
<feature type="transmembrane region" description="Helical" evidence="14">
    <location>
        <begin position="603"/>
        <end position="626"/>
    </location>
</feature>
<dbReference type="GO" id="GO:0015293">
    <property type="term" value="F:symporter activity"/>
    <property type="evidence" value="ECO:0007669"/>
    <property type="project" value="UniProtKB-KW"/>
</dbReference>
<reference evidence="18" key="1">
    <citation type="submission" date="2013-01" db="EMBL/GenBank/DDBJ databases">
        <title>Draft Genome Sequence of a Mulberry Tree, Morus notabilis C.K. Schneid.</title>
        <authorList>
            <person name="He N."/>
            <person name="Zhao S."/>
        </authorList>
    </citation>
    <scope>NUCLEOTIDE SEQUENCE</scope>
</reference>
<dbReference type="Pfam" id="PF00139">
    <property type="entry name" value="Lectin_legB"/>
    <property type="match status" value="2"/>
</dbReference>
<keyword evidence="8" id="KW-0029">Amino-acid transport</keyword>
<keyword evidence="7" id="KW-0769">Symport</keyword>
<dbReference type="STRING" id="981085.W9R1P4"/>
<evidence type="ECO:0000256" key="2">
    <source>
        <dbReference type="ARBA" id="ARBA00005590"/>
    </source>
</evidence>
<feature type="transmembrane region" description="Helical" evidence="14">
    <location>
        <begin position="6"/>
        <end position="29"/>
    </location>
</feature>
<feature type="domain" description="Legume lectin" evidence="15">
    <location>
        <begin position="150"/>
        <end position="241"/>
    </location>
</feature>
<dbReference type="InterPro" id="IPR013057">
    <property type="entry name" value="AA_transpt_TM"/>
</dbReference>
<comment type="similarity">
    <text evidence="3">Belongs to the leguminous lectin family.</text>
</comment>
<keyword evidence="5 14" id="KW-0812">Transmembrane</keyword>
<keyword evidence="6" id="KW-0430">Lectin</keyword>
<protein>
    <submittedName>
        <fullName evidence="17">Lysine histidine transporter 1</fullName>
    </submittedName>
</protein>
<evidence type="ECO:0000256" key="5">
    <source>
        <dbReference type="ARBA" id="ARBA00022692"/>
    </source>
</evidence>
<dbReference type="InterPro" id="IPR013320">
    <property type="entry name" value="ConA-like_dom_sf"/>
</dbReference>
<dbReference type="InterPro" id="IPR001220">
    <property type="entry name" value="Legume_lectin_dom"/>
</dbReference>
<dbReference type="Gene3D" id="2.60.120.200">
    <property type="match status" value="1"/>
</dbReference>
<dbReference type="AlphaFoldDB" id="W9R1P4"/>
<evidence type="ECO:0000313" key="18">
    <source>
        <dbReference type="Proteomes" id="UP000030645"/>
    </source>
</evidence>
<evidence type="ECO:0000256" key="11">
    <source>
        <dbReference type="ARBA" id="ARBA00023294"/>
    </source>
</evidence>
<feature type="transmembrane region" description="Helical" evidence="14">
    <location>
        <begin position="578"/>
        <end position="597"/>
    </location>
</feature>
<evidence type="ECO:0000256" key="4">
    <source>
        <dbReference type="ARBA" id="ARBA00022448"/>
    </source>
</evidence>
<comment type="function">
    <text evidence="12">Carrier protein involved in proton-driven auxin influx. Mediates the formation of auxin gradient from developing leaves (site of auxin biosynthesis) to tips by contributing to the loading of auxin in vascular tissues and facilitating acropetal (base to tip) auxin transport within inner tissues of the root apex, and basipetal (tip to base) auxin transport within outer tissues of the root apex. May be involved in lateral roots and nodules formation.</text>
</comment>
<comment type="subcellular location">
    <subcellularLocation>
        <location evidence="1">Endomembrane system</location>
        <topology evidence="1">Multi-pass membrane protein</topology>
    </subcellularLocation>
</comment>
<keyword evidence="10 14" id="KW-0472">Membrane</keyword>
<evidence type="ECO:0000259" key="16">
    <source>
        <dbReference type="Pfam" id="PF01490"/>
    </source>
</evidence>
<evidence type="ECO:0000256" key="1">
    <source>
        <dbReference type="ARBA" id="ARBA00004127"/>
    </source>
</evidence>
<evidence type="ECO:0000256" key="6">
    <source>
        <dbReference type="ARBA" id="ARBA00022734"/>
    </source>
</evidence>
<dbReference type="GO" id="GO:0006865">
    <property type="term" value="P:amino acid transport"/>
    <property type="evidence" value="ECO:0007669"/>
    <property type="project" value="UniProtKB-KW"/>
</dbReference>
<evidence type="ECO:0000256" key="12">
    <source>
        <dbReference type="ARBA" id="ARBA00045588"/>
    </source>
</evidence>
<keyword evidence="4" id="KW-0813">Transport</keyword>
<feature type="transmembrane region" description="Helical" evidence="14">
    <location>
        <begin position="830"/>
        <end position="855"/>
    </location>
</feature>
<gene>
    <name evidence="17" type="ORF">L484_001878</name>
</gene>
<dbReference type="EMBL" id="KE344157">
    <property type="protein sequence ID" value="EXB54154.1"/>
    <property type="molecule type" value="Genomic_DNA"/>
</dbReference>
<evidence type="ECO:0000256" key="10">
    <source>
        <dbReference type="ARBA" id="ARBA00023136"/>
    </source>
</evidence>
<dbReference type="GO" id="GO:0012505">
    <property type="term" value="C:endomembrane system"/>
    <property type="evidence" value="ECO:0007669"/>
    <property type="project" value="UniProtKB-SubCell"/>
</dbReference>
<evidence type="ECO:0000256" key="7">
    <source>
        <dbReference type="ARBA" id="ARBA00022847"/>
    </source>
</evidence>
<dbReference type="GO" id="GO:0030246">
    <property type="term" value="F:carbohydrate binding"/>
    <property type="evidence" value="ECO:0007669"/>
    <property type="project" value="UniProtKB-KW"/>
</dbReference>
<dbReference type="PANTHER" id="PTHR48017">
    <property type="entry name" value="OS05G0424000 PROTEIN-RELATED"/>
    <property type="match status" value="1"/>
</dbReference>
<feature type="transmembrane region" description="Helical" evidence="14">
    <location>
        <begin position="798"/>
        <end position="818"/>
    </location>
</feature>
<evidence type="ECO:0000256" key="9">
    <source>
        <dbReference type="ARBA" id="ARBA00022989"/>
    </source>
</evidence>
<dbReference type="Proteomes" id="UP000030645">
    <property type="component" value="Unassembled WGS sequence"/>
</dbReference>
<comment type="similarity">
    <text evidence="2">Belongs to the amino acid/polyamine transporter 2 family. Amino acid/auxin permease (AAAP) (TC 2.A.18.1) subfamily.</text>
</comment>
<dbReference type="Pfam" id="PF01490">
    <property type="entry name" value="Aa_trans"/>
    <property type="match status" value="1"/>
</dbReference>
<feature type="transmembrane region" description="Helical" evidence="14">
    <location>
        <begin position="488"/>
        <end position="507"/>
    </location>
</feature>
<dbReference type="eggNOG" id="KOG1303">
    <property type="taxonomic scope" value="Eukaryota"/>
</dbReference>
<feature type="transmembrane region" description="Helical" evidence="14">
    <location>
        <begin position="266"/>
        <end position="293"/>
    </location>
</feature>
<feature type="domain" description="Legume lectin" evidence="15">
    <location>
        <begin position="47"/>
        <end position="128"/>
    </location>
</feature>
<feature type="region of interest" description="Disordered" evidence="13">
    <location>
        <begin position="329"/>
        <end position="378"/>
    </location>
</feature>
<dbReference type="SUPFAM" id="SSF49899">
    <property type="entry name" value="Concanavalin A-like lectins/glucanases"/>
    <property type="match status" value="1"/>
</dbReference>
<evidence type="ECO:0000259" key="15">
    <source>
        <dbReference type="Pfam" id="PF00139"/>
    </source>
</evidence>
<feature type="transmembrane region" description="Helical" evidence="14">
    <location>
        <begin position="727"/>
        <end position="752"/>
    </location>
</feature>
<accession>W9R1P4</accession>
<feature type="transmembrane region" description="Helical" evidence="14">
    <location>
        <begin position="461"/>
        <end position="481"/>
    </location>
</feature>
<keyword evidence="18" id="KW-1185">Reference proteome</keyword>
<proteinExistence type="inferred from homology"/>
<evidence type="ECO:0000256" key="3">
    <source>
        <dbReference type="ARBA" id="ARBA00007606"/>
    </source>
</evidence>
<name>W9R1P4_9ROSA</name>
<keyword evidence="9 14" id="KW-1133">Transmembrane helix</keyword>
<sequence>MAVFTNSIYFSSFSCLLILFSSLTLTLIAKPIFTFALQSPTKSLNFDYEIALYGDAKLEGGDGGASVRLTRLSVPSSGLLLRRKPFRLLDPNRLGNPTSFSTDFAFSISPGDGGGVALVLVPADFGSKLSNQGSPSVSGEKRFAVAVINVSSTDLGRRNGEKLKSWIDYDASSERLEVRLAKFGASRPYDPTIAYARDLSSMWGDEEVLVGISSPSSTENSSRIITVYSWNFRFRNFPNSMHSLPADPRVSRQHPTDHQKRRVCPLAVLGGLIFATVCGALMAFAVLFLWAVVAANKHTVFPVDLSHVKSMGFRYEKFGVVVEKDNGDQTKVKTHSNAETLDGPPATTENSEFLPDDRTHLSPNFRATRPKQDPRQASDTIKSTLAVLYNICEEEEVVVVAVAEEEETQLLLETRRGDFRELPMASHGASDLDSGSRKVHDEDHLAIEVPETAHQISSDSWFQVGFVLTTGINSAYVLGYSGTVMVPLGWVFGVVGLIAATAISLYANTLVAKLHEFGGKRHIRYRDLAGFIYGKKAYSLTWGLQYANLFMINTGFIILAGQALKAVYVLFRDDHLLKLPYCIAIAGVVCALFAIGIPHLSALRIWLGFSTFFSLVYIVTAFVLSLRDGIKAPERDYNIPGTRTDKIFTTIGAAANLVFAFNTGMLPEIQATVRKPVVGNMLKALYFQFTVGVLPLYAVAFMGYWAYGSSTSTYLLNSVSGPVWIKAAANLSAFLQTVIALHIFASPMYEYVDTKFGIKGSALALHNLAFRIMVRGGYLAINTLVAALLPFLGDFMSLTGAISTFPLTFILANHMYLVAKKNKLTSLQKLWHWLNVCFFGFMSITAAIAALRLIAVDSKTYHLFADL</sequence>
<evidence type="ECO:0000256" key="8">
    <source>
        <dbReference type="ARBA" id="ARBA00022970"/>
    </source>
</evidence>
<organism evidence="17 18">
    <name type="scientific">Morus notabilis</name>
    <dbReference type="NCBI Taxonomy" id="981085"/>
    <lineage>
        <taxon>Eukaryota</taxon>
        <taxon>Viridiplantae</taxon>
        <taxon>Streptophyta</taxon>
        <taxon>Embryophyta</taxon>
        <taxon>Tracheophyta</taxon>
        <taxon>Spermatophyta</taxon>
        <taxon>Magnoliopsida</taxon>
        <taxon>eudicotyledons</taxon>
        <taxon>Gunneridae</taxon>
        <taxon>Pentapetalae</taxon>
        <taxon>rosids</taxon>
        <taxon>fabids</taxon>
        <taxon>Rosales</taxon>
        <taxon>Moraceae</taxon>
        <taxon>Moreae</taxon>
        <taxon>Morus</taxon>
    </lineage>
</organism>
<evidence type="ECO:0000256" key="13">
    <source>
        <dbReference type="SAM" id="MobiDB-lite"/>
    </source>
</evidence>
<evidence type="ECO:0000256" key="14">
    <source>
        <dbReference type="SAM" id="Phobius"/>
    </source>
</evidence>
<dbReference type="GO" id="GO:0009734">
    <property type="term" value="P:auxin-activated signaling pathway"/>
    <property type="evidence" value="ECO:0007669"/>
    <property type="project" value="UniProtKB-KW"/>
</dbReference>
<feature type="transmembrane region" description="Helical" evidence="14">
    <location>
        <begin position="684"/>
        <end position="707"/>
    </location>
</feature>
<feature type="domain" description="Amino acid transporter transmembrane" evidence="16">
    <location>
        <begin position="459"/>
        <end position="851"/>
    </location>
</feature>
<feature type="transmembrane region" description="Helical" evidence="14">
    <location>
        <begin position="772"/>
        <end position="792"/>
    </location>
</feature>
<keyword evidence="11" id="KW-0927">Auxin signaling pathway</keyword>
<evidence type="ECO:0000313" key="17">
    <source>
        <dbReference type="EMBL" id="EXB54154.1"/>
    </source>
</evidence>